<dbReference type="AlphaFoldDB" id="A0A377YB94"/>
<organism evidence="1 2">
    <name type="scientific">Klebsiella pneumoniae</name>
    <dbReference type="NCBI Taxonomy" id="573"/>
    <lineage>
        <taxon>Bacteria</taxon>
        <taxon>Pseudomonadati</taxon>
        <taxon>Pseudomonadota</taxon>
        <taxon>Gammaproteobacteria</taxon>
        <taxon>Enterobacterales</taxon>
        <taxon>Enterobacteriaceae</taxon>
        <taxon>Klebsiella/Raoultella group</taxon>
        <taxon>Klebsiella</taxon>
        <taxon>Klebsiella pneumoniae complex</taxon>
    </lineage>
</organism>
<dbReference type="Proteomes" id="UP000254103">
    <property type="component" value="Unassembled WGS sequence"/>
</dbReference>
<proteinExistence type="predicted"/>
<name>A0A377YB94_KLEPN</name>
<sequence>MPTVCIRSPINIFFAEADFATGAEVSFGMLIVALP</sequence>
<dbReference type="EMBL" id="UGLJ01000002">
    <property type="protein sequence ID" value="STT96863.1"/>
    <property type="molecule type" value="Genomic_DNA"/>
</dbReference>
<evidence type="ECO:0000313" key="2">
    <source>
        <dbReference type="Proteomes" id="UP000254103"/>
    </source>
</evidence>
<accession>A0A377YB94</accession>
<protein>
    <submittedName>
        <fullName evidence="1">Uncharacterized protein</fullName>
    </submittedName>
</protein>
<reference evidence="1 2" key="1">
    <citation type="submission" date="2018-06" db="EMBL/GenBank/DDBJ databases">
        <authorList>
            <consortium name="Pathogen Informatics"/>
            <person name="Doyle S."/>
        </authorList>
    </citation>
    <scope>NUCLEOTIDE SEQUENCE [LARGE SCALE GENOMIC DNA]</scope>
    <source>
        <strain evidence="1 2">NCTC5052</strain>
    </source>
</reference>
<evidence type="ECO:0000313" key="1">
    <source>
        <dbReference type="EMBL" id="STT96863.1"/>
    </source>
</evidence>
<gene>
    <name evidence="1" type="ORF">NCTC5052_05425</name>
</gene>